<protein>
    <submittedName>
        <fullName evidence="1">Uncharacterized protein</fullName>
    </submittedName>
</protein>
<name>A0A0A1TZ58_ENTIV</name>
<organism evidence="1 2">
    <name type="scientific">Entamoeba invadens IP1</name>
    <dbReference type="NCBI Taxonomy" id="370355"/>
    <lineage>
        <taxon>Eukaryota</taxon>
        <taxon>Amoebozoa</taxon>
        <taxon>Evosea</taxon>
        <taxon>Archamoebae</taxon>
        <taxon>Mastigamoebida</taxon>
        <taxon>Entamoebidae</taxon>
        <taxon>Entamoeba</taxon>
    </lineage>
</organism>
<accession>A0A0A1TZ58</accession>
<dbReference type="KEGG" id="eiv:EIN_041070"/>
<dbReference type="GeneID" id="14884473"/>
<sequence length="103" mass="11850">MNVLNLVGADRYYTKLATCNEQNSYNFTTTKDSITFNYYDSKCETPNADTPKISQRYDYCTFNNEENYVIYYYGKNSIDTPPDNDNSFGVIISIIAMMVLALI</sequence>
<dbReference type="EMBL" id="KB207071">
    <property type="protein sequence ID" value="ELP85493.1"/>
    <property type="molecule type" value="Genomic_DNA"/>
</dbReference>
<dbReference type="AlphaFoldDB" id="A0A0A1TZ58"/>
<evidence type="ECO:0000313" key="2">
    <source>
        <dbReference type="Proteomes" id="UP000014680"/>
    </source>
</evidence>
<keyword evidence="2" id="KW-1185">Reference proteome</keyword>
<evidence type="ECO:0000313" key="1">
    <source>
        <dbReference type="EMBL" id="ELP85493.1"/>
    </source>
</evidence>
<reference evidence="1 2" key="1">
    <citation type="submission" date="2012-10" db="EMBL/GenBank/DDBJ databases">
        <authorList>
            <person name="Zafar N."/>
            <person name="Inman J."/>
            <person name="Hall N."/>
            <person name="Lorenzi H."/>
            <person name="Caler E."/>
        </authorList>
    </citation>
    <scope>NUCLEOTIDE SEQUENCE [LARGE SCALE GENOMIC DNA]</scope>
    <source>
        <strain evidence="1 2">IP1</strain>
    </source>
</reference>
<gene>
    <name evidence="1" type="ORF">EIN_041070</name>
</gene>
<dbReference type="RefSeq" id="XP_004184839.1">
    <property type="nucleotide sequence ID" value="XM_004184791.1"/>
</dbReference>
<dbReference type="Proteomes" id="UP000014680">
    <property type="component" value="Unassembled WGS sequence"/>
</dbReference>
<proteinExistence type="predicted"/>
<dbReference type="VEuPathDB" id="AmoebaDB:EIN_041070"/>